<dbReference type="Proteomes" id="UP000190198">
    <property type="component" value="Unassembled WGS sequence"/>
</dbReference>
<dbReference type="InterPro" id="IPR019734">
    <property type="entry name" value="TPR_rpt"/>
</dbReference>
<dbReference type="EMBL" id="MPRK01000186">
    <property type="protein sequence ID" value="OOZ38363.1"/>
    <property type="molecule type" value="Genomic_DNA"/>
</dbReference>
<feature type="repeat" description="TPR" evidence="1">
    <location>
        <begin position="151"/>
        <end position="184"/>
    </location>
</feature>
<keyword evidence="2" id="KW-0732">Signal</keyword>
<organism evidence="3 4">
    <name type="scientific">Solemya elarraichensis gill symbiont</name>
    <dbReference type="NCBI Taxonomy" id="1918949"/>
    <lineage>
        <taxon>Bacteria</taxon>
        <taxon>Pseudomonadati</taxon>
        <taxon>Pseudomonadota</taxon>
        <taxon>Gammaproteobacteria</taxon>
        <taxon>sulfur-oxidizing symbionts</taxon>
    </lineage>
</organism>
<dbReference type="SMART" id="SM00028">
    <property type="entry name" value="TPR"/>
    <property type="match status" value="3"/>
</dbReference>
<comment type="caution">
    <text evidence="3">The sequence shown here is derived from an EMBL/GenBank/DDBJ whole genome shotgun (WGS) entry which is preliminary data.</text>
</comment>
<feature type="signal peptide" evidence="2">
    <location>
        <begin position="1"/>
        <end position="23"/>
    </location>
</feature>
<dbReference type="RefSeq" id="WP_078477382.1">
    <property type="nucleotide sequence ID" value="NZ_MPRK01000186.1"/>
</dbReference>
<keyword evidence="4" id="KW-1185">Reference proteome</keyword>
<reference evidence="3 4" key="1">
    <citation type="submission" date="2016-11" db="EMBL/GenBank/DDBJ databases">
        <title>Mixed transmission modes and dynamic genome evolution in an obligate animal-bacterial symbiosis.</title>
        <authorList>
            <person name="Russell S.L."/>
            <person name="Corbett-Detig R.B."/>
            <person name="Cavanaugh C.M."/>
        </authorList>
    </citation>
    <scope>NUCLEOTIDE SEQUENCE [LARGE SCALE GENOMIC DNA]</scope>
    <source>
        <strain evidence="3">Sp-SM6</strain>
    </source>
</reference>
<dbReference type="InterPro" id="IPR011990">
    <property type="entry name" value="TPR-like_helical_dom_sf"/>
</dbReference>
<evidence type="ECO:0000313" key="4">
    <source>
        <dbReference type="Proteomes" id="UP000190198"/>
    </source>
</evidence>
<keyword evidence="1" id="KW-0802">TPR repeat</keyword>
<gene>
    <name evidence="3" type="ORF">BOW52_08700</name>
</gene>
<proteinExistence type="predicted"/>
<feature type="repeat" description="TPR" evidence="1">
    <location>
        <begin position="47"/>
        <end position="80"/>
    </location>
</feature>
<feature type="non-terminal residue" evidence="3">
    <location>
        <position position="1"/>
    </location>
</feature>
<feature type="chain" id="PRO_5012797871" evidence="2">
    <location>
        <begin position="24"/>
        <end position="212"/>
    </location>
</feature>
<dbReference type="SUPFAM" id="SSF48452">
    <property type="entry name" value="TPR-like"/>
    <property type="match status" value="1"/>
</dbReference>
<evidence type="ECO:0000256" key="2">
    <source>
        <dbReference type="SAM" id="SignalP"/>
    </source>
</evidence>
<dbReference type="Pfam" id="PF13181">
    <property type="entry name" value="TPR_8"/>
    <property type="match status" value="2"/>
</dbReference>
<dbReference type="PANTHER" id="PTHR12558">
    <property type="entry name" value="CELL DIVISION CYCLE 16,23,27"/>
    <property type="match status" value="1"/>
</dbReference>
<accession>A0A1T2KZT5</accession>
<dbReference type="PANTHER" id="PTHR12558:SF13">
    <property type="entry name" value="CELL DIVISION CYCLE PROTEIN 27 HOMOLOG"/>
    <property type="match status" value="1"/>
</dbReference>
<dbReference type="PROSITE" id="PS50005">
    <property type="entry name" value="TPR"/>
    <property type="match status" value="2"/>
</dbReference>
<sequence>WRSEMMSRLFQFLSILLASVVLAACETTAPVTSGSAASMNYIANSPARVYISLAQAYSQKGQLDSAMSNADKVVSLDPANPRAHAIFAHVSERLGDYSAAARHFETARALAANDPFVQGFYGLHLCGKGHYAAADREFAMAATSHLNRAPETAWLSAGSCYERAGDNEMARARYRRAYEINGTPQIVRALARVEKKLGNRRESGRLLRQLDE</sequence>
<dbReference type="Gene3D" id="1.25.40.10">
    <property type="entry name" value="Tetratricopeptide repeat domain"/>
    <property type="match status" value="1"/>
</dbReference>
<name>A0A1T2KZT5_9GAMM</name>
<evidence type="ECO:0000313" key="3">
    <source>
        <dbReference type="EMBL" id="OOZ38363.1"/>
    </source>
</evidence>
<evidence type="ECO:0000256" key="1">
    <source>
        <dbReference type="PROSITE-ProRule" id="PRU00339"/>
    </source>
</evidence>
<dbReference type="AlphaFoldDB" id="A0A1T2KZT5"/>
<protein>
    <submittedName>
        <fullName evidence="3">Uncharacterized protein</fullName>
    </submittedName>
</protein>